<evidence type="ECO:0000313" key="3">
    <source>
        <dbReference type="EMBL" id="QDL36693.1"/>
    </source>
</evidence>
<dbReference type="InterPro" id="IPR007844">
    <property type="entry name" value="AsmA"/>
</dbReference>
<dbReference type="AlphaFoldDB" id="A0A515D8F0"/>
<feature type="domain" description="AsmA" evidence="2">
    <location>
        <begin position="187"/>
        <end position="533"/>
    </location>
</feature>
<dbReference type="GO" id="GO:0090313">
    <property type="term" value="P:regulation of protein targeting to membrane"/>
    <property type="evidence" value="ECO:0007669"/>
    <property type="project" value="TreeGrafter"/>
</dbReference>
<dbReference type="KEGG" id="rhf:EUB48_04805"/>
<accession>A0A515D8F0</accession>
<feature type="transmembrane region" description="Helical" evidence="1">
    <location>
        <begin position="12"/>
        <end position="32"/>
    </location>
</feature>
<evidence type="ECO:0000313" key="4">
    <source>
        <dbReference type="Proteomes" id="UP000316798"/>
    </source>
</evidence>
<evidence type="ECO:0000256" key="1">
    <source>
        <dbReference type="SAM" id="Phobius"/>
    </source>
</evidence>
<keyword evidence="1" id="KW-0472">Membrane</keyword>
<dbReference type="OrthoDB" id="5749006at2"/>
<keyword evidence="1" id="KW-0812">Transmembrane</keyword>
<dbReference type="PANTHER" id="PTHR30441">
    <property type="entry name" value="DUF748 DOMAIN-CONTAINING PROTEIN"/>
    <property type="match status" value="1"/>
</dbReference>
<dbReference type="InterPro" id="IPR052894">
    <property type="entry name" value="AsmA-related"/>
</dbReference>
<sequence>MKISFKSPWIRWPAWLASILIVLAGMAAFFPWDLLRGPLNHYVSDLTGRRFEITQRLDVRLGLTTRVIAEGVEFTNPAWAHDPYLLKAEAAQFDIRLWPLLHGKLVLPLVSLRKPQLSLQIEPDGRRTWALGKDTSDRSTVPEIGLLHVDNGTVHYVDSAQGADIAVDFGMDATSDPALPLSYSARGVLKKQAFTARGRTGSVLQLSSAVQQPFPVEVQATAGRTSLKASGSIAGLATLASVDATFDIRGRSLAELYTLLGVVLPHTPPYALRGNLRKQGDVWAVGKIQGRLGRSDLSGDMSYDRSRAIPMLTGKLQSRELDFDDLGPLIGASATPDAGAPTPLARPGHKVLPDSALDFGRLKVMDADVWYAASDIRHIKALPLDKMSVHVRLANGVLQMDPLNLGVAGGQLAGNIRIDANAAPASVSAQLQARALQLNRLFPTIELTKGSLGKLHGRVDLQGRGNSTAQVLGSASGSVALLMGKGQISRLLLAELGLDGGKIIKFLVVGDKPVLLRCAAAAFDVKNGLMTSRSIVLDTSTTVINGSGTINLADETLDIVLKPEPKDRSILSLRSPLKITGSFDAPSAGPDKAALGGRAGITLALGAINPLLALAATVETGPGKDADCAQVLAQATAPRPPGRTP</sequence>
<dbReference type="RefSeq" id="WP_142817857.1">
    <property type="nucleotide sequence ID" value="NZ_CP035503.1"/>
</dbReference>
<dbReference type="PANTHER" id="PTHR30441:SF9">
    <property type="entry name" value="ASMA FAMILY PROTEIN YHJG"/>
    <property type="match status" value="1"/>
</dbReference>
<reference evidence="3 4" key="1">
    <citation type="submission" date="2019-01" db="EMBL/GenBank/DDBJ databases">
        <title>Genomic insights into a novel species Rhodoferax sp.</title>
        <authorList>
            <person name="Jin L."/>
        </authorList>
    </citation>
    <scope>NUCLEOTIDE SEQUENCE [LARGE SCALE GENOMIC DNA]</scope>
    <source>
        <strain evidence="3 4">CHu59-6-5</strain>
    </source>
</reference>
<dbReference type="EMBL" id="CP035503">
    <property type="protein sequence ID" value="QDL36693.1"/>
    <property type="molecule type" value="Genomic_DNA"/>
</dbReference>
<name>A0A515D8F0_9BURK</name>
<proteinExistence type="predicted"/>
<dbReference type="Pfam" id="PF05170">
    <property type="entry name" value="AsmA"/>
    <property type="match status" value="2"/>
</dbReference>
<feature type="domain" description="AsmA" evidence="2">
    <location>
        <begin position="17"/>
        <end position="181"/>
    </location>
</feature>
<keyword evidence="4" id="KW-1185">Reference proteome</keyword>
<dbReference type="Proteomes" id="UP000316798">
    <property type="component" value="Chromosome"/>
</dbReference>
<evidence type="ECO:0000259" key="2">
    <source>
        <dbReference type="Pfam" id="PF05170"/>
    </source>
</evidence>
<gene>
    <name evidence="3" type="ORF">EUB48_04805</name>
</gene>
<protein>
    <submittedName>
        <fullName evidence="3">AsmA family protein</fullName>
    </submittedName>
</protein>
<keyword evidence="1" id="KW-1133">Transmembrane helix</keyword>
<organism evidence="3 4">
    <name type="scientific">Rhodoferax sediminis</name>
    <dbReference type="NCBI Taxonomy" id="2509614"/>
    <lineage>
        <taxon>Bacteria</taxon>
        <taxon>Pseudomonadati</taxon>
        <taxon>Pseudomonadota</taxon>
        <taxon>Betaproteobacteria</taxon>
        <taxon>Burkholderiales</taxon>
        <taxon>Comamonadaceae</taxon>
        <taxon>Rhodoferax</taxon>
    </lineage>
</organism>
<dbReference type="GO" id="GO:0005886">
    <property type="term" value="C:plasma membrane"/>
    <property type="evidence" value="ECO:0007669"/>
    <property type="project" value="TreeGrafter"/>
</dbReference>